<reference evidence="5 6" key="1">
    <citation type="submission" date="2014-04" db="EMBL/GenBank/DDBJ databases">
        <authorList>
            <consortium name="DOE Joint Genome Institute"/>
            <person name="Kuo A."/>
            <person name="Kohler A."/>
            <person name="Nagy L.G."/>
            <person name="Floudas D."/>
            <person name="Copeland A."/>
            <person name="Barry K.W."/>
            <person name="Cichocki N."/>
            <person name="Veneault-Fourrey C."/>
            <person name="LaButti K."/>
            <person name="Lindquist E.A."/>
            <person name="Lipzen A."/>
            <person name="Lundell T."/>
            <person name="Morin E."/>
            <person name="Murat C."/>
            <person name="Sun H."/>
            <person name="Tunlid A."/>
            <person name="Henrissat B."/>
            <person name="Grigoriev I.V."/>
            <person name="Hibbett D.S."/>
            <person name="Martin F."/>
            <person name="Nordberg H.P."/>
            <person name="Cantor M.N."/>
            <person name="Hua S.X."/>
        </authorList>
    </citation>
    <scope>NUCLEOTIDE SEQUENCE [LARGE SCALE GENOMIC DNA]</scope>
    <source>
        <strain evidence="5 6">Foug A</strain>
    </source>
</reference>
<feature type="domain" description="Transcription factor CBF/NF-Y/archaeal histone" evidence="4">
    <location>
        <begin position="85"/>
        <end position="147"/>
    </location>
</feature>
<dbReference type="EMBL" id="KN822020">
    <property type="protein sequence ID" value="KIM65924.1"/>
    <property type="molecule type" value="Genomic_DNA"/>
</dbReference>
<protein>
    <recommendedName>
        <fullName evidence="4">Transcription factor CBF/NF-Y/archaeal histone domain-containing protein</fullName>
    </recommendedName>
</protein>
<dbReference type="SUPFAM" id="SSF47113">
    <property type="entry name" value="Histone-fold"/>
    <property type="match status" value="1"/>
</dbReference>
<evidence type="ECO:0000313" key="5">
    <source>
        <dbReference type="EMBL" id="KIM65924.1"/>
    </source>
</evidence>
<feature type="region of interest" description="Disordered" evidence="3">
    <location>
        <begin position="184"/>
        <end position="264"/>
    </location>
</feature>
<feature type="compositionally biased region" description="Acidic residues" evidence="3">
    <location>
        <begin position="237"/>
        <end position="249"/>
    </location>
</feature>
<evidence type="ECO:0000256" key="3">
    <source>
        <dbReference type="SAM" id="MobiDB-lite"/>
    </source>
</evidence>
<sequence>MAAYYADSTILSHATSLQPYGRFSDPDDPDQSSGIYNLPTDSEGDAEIDELESDTEEDQVASTSSAGEKKGGRKLGERIPGTSLLPASRIESMIHADGITGSLTMSKEAIFMISVATEEFLKRMIQAGYRSASATRRNIVNYTDMALSTQQYQEFMFLQDTIPEPLSLAEALDKREAKLKDDLAANPAMSSTNQTPSAPIYSAHHANGKSKGKHRVFIEKDKPSAYNSPNLRPGGDDERESEMEVDEQASDLLPPPSRSSSGRVIKASRAVREGMEDSVNVNAIVVNGSANSHHLEGSWPASASPPRNLSPQRLPYEFPSFPPPWPGHYTGPASGFLQDPPHTWTCVKQNPGRTIYSQQPRAENTTYR</sequence>
<dbReference type="GO" id="GO:0006261">
    <property type="term" value="P:DNA-templated DNA replication"/>
    <property type="evidence" value="ECO:0007669"/>
    <property type="project" value="TreeGrafter"/>
</dbReference>
<keyword evidence="2" id="KW-0539">Nucleus</keyword>
<evidence type="ECO:0000313" key="6">
    <source>
        <dbReference type="Proteomes" id="UP000053989"/>
    </source>
</evidence>
<keyword evidence="6" id="KW-1185">Reference proteome</keyword>
<feature type="compositionally biased region" description="Basic residues" evidence="3">
    <location>
        <begin position="206"/>
        <end position="215"/>
    </location>
</feature>
<proteinExistence type="predicted"/>
<dbReference type="PANTHER" id="PTHR10252">
    <property type="entry name" value="HISTONE-LIKE TRANSCRIPTION FACTOR CCAAT-RELATED"/>
    <property type="match status" value="1"/>
</dbReference>
<gene>
    <name evidence="5" type="ORF">SCLCIDRAFT_1211931</name>
</gene>
<feature type="compositionally biased region" description="Polar residues" evidence="3">
    <location>
        <begin position="188"/>
        <end position="197"/>
    </location>
</feature>
<dbReference type="Pfam" id="PF00808">
    <property type="entry name" value="CBFD_NFYB_HMF"/>
    <property type="match status" value="1"/>
</dbReference>
<dbReference type="Gene3D" id="1.10.20.10">
    <property type="entry name" value="Histone, subunit A"/>
    <property type="match status" value="1"/>
</dbReference>
<dbReference type="HOGENOM" id="CLU_042061_0_0_1"/>
<dbReference type="InterPro" id="IPR003958">
    <property type="entry name" value="CBFA_NFYB_domain"/>
</dbReference>
<dbReference type="PANTHER" id="PTHR10252:SF54">
    <property type="entry name" value="CHROMATIN ACCESSIBILITY COMPLEX PROTEIN 1"/>
    <property type="match status" value="1"/>
</dbReference>
<organism evidence="5 6">
    <name type="scientific">Scleroderma citrinum Foug A</name>
    <dbReference type="NCBI Taxonomy" id="1036808"/>
    <lineage>
        <taxon>Eukaryota</taxon>
        <taxon>Fungi</taxon>
        <taxon>Dikarya</taxon>
        <taxon>Basidiomycota</taxon>
        <taxon>Agaricomycotina</taxon>
        <taxon>Agaricomycetes</taxon>
        <taxon>Agaricomycetidae</taxon>
        <taxon>Boletales</taxon>
        <taxon>Sclerodermatineae</taxon>
        <taxon>Sclerodermataceae</taxon>
        <taxon>Scleroderma</taxon>
    </lineage>
</organism>
<dbReference type="OrthoDB" id="636685at2759"/>
<reference evidence="6" key="2">
    <citation type="submission" date="2015-01" db="EMBL/GenBank/DDBJ databases">
        <title>Evolutionary Origins and Diversification of the Mycorrhizal Mutualists.</title>
        <authorList>
            <consortium name="DOE Joint Genome Institute"/>
            <consortium name="Mycorrhizal Genomics Consortium"/>
            <person name="Kohler A."/>
            <person name="Kuo A."/>
            <person name="Nagy L.G."/>
            <person name="Floudas D."/>
            <person name="Copeland A."/>
            <person name="Barry K.W."/>
            <person name="Cichocki N."/>
            <person name="Veneault-Fourrey C."/>
            <person name="LaButti K."/>
            <person name="Lindquist E.A."/>
            <person name="Lipzen A."/>
            <person name="Lundell T."/>
            <person name="Morin E."/>
            <person name="Murat C."/>
            <person name="Riley R."/>
            <person name="Ohm R."/>
            <person name="Sun H."/>
            <person name="Tunlid A."/>
            <person name="Henrissat B."/>
            <person name="Grigoriev I.V."/>
            <person name="Hibbett D.S."/>
            <person name="Martin F."/>
        </authorList>
    </citation>
    <scope>NUCLEOTIDE SEQUENCE [LARGE SCALE GENOMIC DNA]</scope>
    <source>
        <strain evidence="6">Foug A</strain>
    </source>
</reference>
<evidence type="ECO:0000259" key="4">
    <source>
        <dbReference type="Pfam" id="PF00808"/>
    </source>
</evidence>
<dbReference type="GO" id="GO:0008623">
    <property type="term" value="C:CHRAC"/>
    <property type="evidence" value="ECO:0007669"/>
    <property type="project" value="TreeGrafter"/>
</dbReference>
<feature type="compositionally biased region" description="Basic and acidic residues" evidence="3">
    <location>
        <begin position="67"/>
        <end position="77"/>
    </location>
</feature>
<feature type="compositionally biased region" description="Acidic residues" evidence="3">
    <location>
        <begin position="42"/>
        <end position="59"/>
    </location>
</feature>
<dbReference type="InParanoid" id="A0A0C3EC65"/>
<dbReference type="GO" id="GO:0046982">
    <property type="term" value="F:protein heterodimerization activity"/>
    <property type="evidence" value="ECO:0007669"/>
    <property type="project" value="InterPro"/>
</dbReference>
<dbReference type="InterPro" id="IPR009072">
    <property type="entry name" value="Histone-fold"/>
</dbReference>
<comment type="subcellular location">
    <subcellularLocation>
        <location evidence="1">Nucleus</location>
    </subcellularLocation>
</comment>
<accession>A0A0C3EC65</accession>
<feature type="region of interest" description="Disordered" evidence="3">
    <location>
        <begin position="16"/>
        <end position="81"/>
    </location>
</feature>
<evidence type="ECO:0000256" key="2">
    <source>
        <dbReference type="ARBA" id="ARBA00023242"/>
    </source>
</evidence>
<dbReference type="AlphaFoldDB" id="A0A0C3EC65"/>
<name>A0A0C3EC65_9AGAM</name>
<evidence type="ECO:0000256" key="1">
    <source>
        <dbReference type="ARBA" id="ARBA00004123"/>
    </source>
</evidence>
<dbReference type="InterPro" id="IPR050568">
    <property type="entry name" value="Transcr_DNA_Rep_Reg"/>
</dbReference>
<dbReference type="STRING" id="1036808.A0A0C3EC65"/>
<dbReference type="Proteomes" id="UP000053989">
    <property type="component" value="Unassembled WGS sequence"/>
</dbReference>